<keyword evidence="2" id="KW-0964">Secreted</keyword>
<keyword evidence="6" id="KW-1185">Reference proteome</keyword>
<dbReference type="PANTHER" id="PTHR38340:SF1">
    <property type="entry name" value="S-LAYER PROTEIN"/>
    <property type="match status" value="1"/>
</dbReference>
<dbReference type="InterPro" id="IPR011049">
    <property type="entry name" value="Serralysin-like_metalloprot_C"/>
</dbReference>
<dbReference type="InterPro" id="IPR001343">
    <property type="entry name" value="Hemolysn_Ca-bd"/>
</dbReference>
<dbReference type="InterPro" id="IPR028992">
    <property type="entry name" value="Hedgehog/Intein_dom"/>
</dbReference>
<protein>
    <submittedName>
        <fullName evidence="5">Hemolysin, chromosomal</fullName>
    </submittedName>
</protein>
<dbReference type="Pfam" id="PF13403">
    <property type="entry name" value="Hint_2"/>
    <property type="match status" value="1"/>
</dbReference>
<evidence type="ECO:0000313" key="5">
    <source>
        <dbReference type="EMBL" id="SLN40391.1"/>
    </source>
</evidence>
<dbReference type="EMBL" id="FWFS01000005">
    <property type="protein sequence ID" value="SLN40391.1"/>
    <property type="molecule type" value="Genomic_DNA"/>
</dbReference>
<feature type="region of interest" description="Disordered" evidence="3">
    <location>
        <begin position="1"/>
        <end position="22"/>
    </location>
</feature>
<feature type="domain" description="Hedgehog/Intein (Hint)" evidence="4">
    <location>
        <begin position="381"/>
        <end position="526"/>
    </location>
</feature>
<evidence type="ECO:0000256" key="3">
    <source>
        <dbReference type="SAM" id="MobiDB-lite"/>
    </source>
</evidence>
<evidence type="ECO:0000256" key="2">
    <source>
        <dbReference type="ARBA" id="ARBA00022525"/>
    </source>
</evidence>
<dbReference type="Pfam" id="PF00353">
    <property type="entry name" value="HemolysinCabind"/>
    <property type="match status" value="2"/>
</dbReference>
<name>A0A1Y5SLF2_9RHOB</name>
<dbReference type="InterPro" id="IPR036844">
    <property type="entry name" value="Hint_dom_sf"/>
</dbReference>
<dbReference type="GO" id="GO:0005509">
    <property type="term" value="F:calcium ion binding"/>
    <property type="evidence" value="ECO:0007669"/>
    <property type="project" value="InterPro"/>
</dbReference>
<evidence type="ECO:0000256" key="1">
    <source>
        <dbReference type="ARBA" id="ARBA00004613"/>
    </source>
</evidence>
<gene>
    <name evidence="5" type="primary">hlyA_1</name>
    <name evidence="5" type="ORF">AQS8620_01528</name>
</gene>
<dbReference type="Gene3D" id="2.150.10.10">
    <property type="entry name" value="Serralysin-like metalloprotease, C-terminal"/>
    <property type="match status" value="2"/>
</dbReference>
<dbReference type="Gene3D" id="2.170.16.10">
    <property type="entry name" value="Hedgehog/Intein (Hint) domain"/>
    <property type="match status" value="1"/>
</dbReference>
<dbReference type="InterPro" id="IPR006141">
    <property type="entry name" value="Intein_N"/>
</dbReference>
<accession>A0A1Y5SLF2</accession>
<reference evidence="5 6" key="1">
    <citation type="submission" date="2017-03" db="EMBL/GenBank/DDBJ databases">
        <authorList>
            <person name="Afonso C.L."/>
            <person name="Miller P.J."/>
            <person name="Scott M.A."/>
            <person name="Spackman E."/>
            <person name="Goraichik I."/>
            <person name="Dimitrov K.M."/>
            <person name="Suarez D.L."/>
            <person name="Swayne D.E."/>
        </authorList>
    </citation>
    <scope>NUCLEOTIDE SEQUENCE [LARGE SCALE GENOMIC DNA]</scope>
    <source>
        <strain evidence="5 6">CECT 8620</strain>
    </source>
</reference>
<dbReference type="PRINTS" id="PR00313">
    <property type="entry name" value="CABNDNGRPT"/>
</dbReference>
<dbReference type="InterPro" id="IPR050557">
    <property type="entry name" value="RTX_toxin/Mannuronan_C5-epim"/>
</dbReference>
<sequence length="575" mass="60744">MTTSSHSSGSTSSTIINGTDGVDSLVGTSKSETIYAGGGGDTVYGNGGNDTIYGDTLAPAGSDCYDSSTDHSLYVWDLSTVSESIKRGNDSAFPNDTNGDSDVKGNTFTIAAGAAPVIVGVSDRDAYFNDGDTSQDISGSRVTIDGRTGRVGDRLTPEYSYSVTDSAGKIINIYVVELGSNHSVGFVSDAPMQAGETYTIVKLTDTHPSVRYDHLAGPVVEDGDDYLDGGAGDDTIYGEGGNDTILGGSGKDILYGGEGDDTISAGSGTDKVYGGAGNDTIHGGGDNDVLEGGAGADTFYLDELGDDTRNVNTTVNGGFEGDDNDTLDLSGLRAEGFKVVNRVDNPETNGNAGFNGQIQMFNEATGAYANINYTDIEHVIVCFTPGTAIVTPRGEVMVEDLQAGDKVFTRDNGQQEIAWVGEKSLSARDLAAQPDLQPVLIRAGSLGNGLPERDMMVSPQHRVLIASEKAQLFFEESEVLSAAKHLIGLPGIERAHVSETRYIHFMCENHEVVLSNGCWTESFQPGQRSMRGLEAPQQAEIMSLFPELENLAGLNSYHAARRTLKKHEAQLLRAS</sequence>
<dbReference type="PANTHER" id="PTHR38340">
    <property type="entry name" value="S-LAYER PROTEIN"/>
    <property type="match status" value="1"/>
</dbReference>
<dbReference type="SUPFAM" id="SSF51294">
    <property type="entry name" value="Hedgehog/intein (Hint) domain"/>
    <property type="match status" value="1"/>
</dbReference>
<dbReference type="GO" id="GO:0016539">
    <property type="term" value="P:intein-mediated protein splicing"/>
    <property type="evidence" value="ECO:0007669"/>
    <property type="project" value="InterPro"/>
</dbReference>
<evidence type="ECO:0000259" key="4">
    <source>
        <dbReference type="Pfam" id="PF13403"/>
    </source>
</evidence>
<dbReference type="InterPro" id="IPR018511">
    <property type="entry name" value="Hemolysin-typ_Ca-bd_CS"/>
</dbReference>
<dbReference type="AlphaFoldDB" id="A0A1Y5SLF2"/>
<dbReference type="Proteomes" id="UP000193862">
    <property type="component" value="Unassembled WGS sequence"/>
</dbReference>
<comment type="subcellular location">
    <subcellularLocation>
        <location evidence="1">Secreted</location>
    </subcellularLocation>
</comment>
<dbReference type="PROSITE" id="PS00330">
    <property type="entry name" value="HEMOLYSIN_CALCIUM"/>
    <property type="match status" value="1"/>
</dbReference>
<dbReference type="OrthoDB" id="6305173at2"/>
<dbReference type="SUPFAM" id="SSF51120">
    <property type="entry name" value="beta-Roll"/>
    <property type="match status" value="2"/>
</dbReference>
<organism evidence="5 6">
    <name type="scientific">Aquimixticola soesokkakensis</name>
    <dbReference type="NCBI Taxonomy" id="1519096"/>
    <lineage>
        <taxon>Bacteria</taxon>
        <taxon>Pseudomonadati</taxon>
        <taxon>Pseudomonadota</taxon>
        <taxon>Alphaproteobacteria</taxon>
        <taxon>Rhodobacterales</taxon>
        <taxon>Paracoccaceae</taxon>
        <taxon>Aquimixticola</taxon>
    </lineage>
</organism>
<feature type="compositionally biased region" description="Low complexity" evidence="3">
    <location>
        <begin position="1"/>
        <end position="14"/>
    </location>
</feature>
<evidence type="ECO:0000313" key="6">
    <source>
        <dbReference type="Proteomes" id="UP000193862"/>
    </source>
</evidence>
<dbReference type="PROSITE" id="PS50817">
    <property type="entry name" value="INTEIN_N_TER"/>
    <property type="match status" value="1"/>
</dbReference>
<proteinExistence type="predicted"/>
<dbReference type="GO" id="GO:0005576">
    <property type="term" value="C:extracellular region"/>
    <property type="evidence" value="ECO:0007669"/>
    <property type="project" value="UniProtKB-SubCell"/>
</dbReference>
<dbReference type="RefSeq" id="WP_085836250.1">
    <property type="nucleotide sequence ID" value="NZ_FWFS01000005.1"/>
</dbReference>